<dbReference type="AlphaFoldDB" id="W4EKQ9"/>
<dbReference type="RefSeq" id="WP_081730156.1">
    <property type="nucleotide sequence ID" value="NZ_ASQA01000042.1"/>
</dbReference>
<proteinExistence type="predicted"/>
<dbReference type="Gene3D" id="3.30.460.40">
    <property type="match status" value="1"/>
</dbReference>
<sequence length="178" mass="20612">MDSKNIIQEFDKTQTQLKIIQEINGISLALNNNLWLRGGWAIDFLLGRIIRPHSDIDFVTWIQYREQLEKALEHAGFQIISVSEFQTDFIKNDVDVSIVFVKRSEDGDIIANGFPDWVWRSDALSTKFYKLQGVSVCVLSPHQLLEEKKIHELGTGRKLRQKDIESMKIIQQIINEVN</sequence>
<gene>
    <name evidence="1" type="ORF">C176_20719</name>
</gene>
<protein>
    <recommendedName>
        <fullName evidence="3">Aminoglycoside-2''-adenylyltransferase</fullName>
    </recommendedName>
</protein>
<name>W4EKQ9_9BACL</name>
<reference evidence="1 2" key="1">
    <citation type="journal article" date="2014" name="BMC Genomics">
        <title>Genomic comparison of sporeforming bacilli isolated from milk.</title>
        <authorList>
            <person name="Moreno Switt A.I."/>
            <person name="Andrus A.D."/>
            <person name="Ranieri M.L."/>
            <person name="Orsi R.H."/>
            <person name="Ivy R."/>
            <person name="den Bakker H.C."/>
            <person name="Martin N.H."/>
            <person name="Wiedmann M."/>
            <person name="Boor K.J."/>
        </authorList>
    </citation>
    <scope>NUCLEOTIDE SEQUENCE [LARGE SCALE GENOMIC DNA]</scope>
    <source>
        <strain evidence="1 2">FSL R5-213</strain>
    </source>
</reference>
<dbReference type="InterPro" id="IPR019646">
    <property type="entry name" value="Aminoglyc_AdlTrfase"/>
</dbReference>
<dbReference type="eggNOG" id="ENOG5033JYM">
    <property type="taxonomic scope" value="Bacteria"/>
</dbReference>
<organism evidence="1 2">
    <name type="scientific">Viridibacillus arenosi FSL R5-213</name>
    <dbReference type="NCBI Taxonomy" id="1227360"/>
    <lineage>
        <taxon>Bacteria</taxon>
        <taxon>Bacillati</taxon>
        <taxon>Bacillota</taxon>
        <taxon>Bacilli</taxon>
        <taxon>Bacillales</taxon>
        <taxon>Caryophanaceae</taxon>
        <taxon>Viridibacillus</taxon>
    </lineage>
</organism>
<keyword evidence="2" id="KW-1185">Reference proteome</keyword>
<dbReference type="Proteomes" id="UP000019062">
    <property type="component" value="Unassembled WGS sequence"/>
</dbReference>
<comment type="caution">
    <text evidence="1">The sequence shown here is derived from an EMBL/GenBank/DDBJ whole genome shotgun (WGS) entry which is preliminary data.</text>
</comment>
<evidence type="ECO:0000313" key="1">
    <source>
        <dbReference type="EMBL" id="ETT81168.1"/>
    </source>
</evidence>
<evidence type="ECO:0008006" key="3">
    <source>
        <dbReference type="Google" id="ProtNLM"/>
    </source>
</evidence>
<dbReference type="Pfam" id="PF10706">
    <property type="entry name" value="Aminoglyc_resit"/>
    <property type="match status" value="1"/>
</dbReference>
<dbReference type="EMBL" id="ASQA01000042">
    <property type="protein sequence ID" value="ETT81168.1"/>
    <property type="molecule type" value="Genomic_DNA"/>
</dbReference>
<evidence type="ECO:0000313" key="2">
    <source>
        <dbReference type="Proteomes" id="UP000019062"/>
    </source>
</evidence>
<accession>W4EKQ9</accession>